<keyword evidence="4 13" id="KW-0479">Metal-binding</keyword>
<accession>A0ABV8Q618</accession>
<keyword evidence="2 13" id="KW-0575">Peroxidase</keyword>
<evidence type="ECO:0000256" key="10">
    <source>
        <dbReference type="ARBA" id="ARBA00033771"/>
    </source>
</evidence>
<evidence type="ECO:0000313" key="18">
    <source>
        <dbReference type="Proteomes" id="UP001595900"/>
    </source>
</evidence>
<dbReference type="InterPro" id="IPR006311">
    <property type="entry name" value="TAT_signal"/>
</dbReference>
<evidence type="ECO:0000259" key="16">
    <source>
        <dbReference type="Pfam" id="PF20628"/>
    </source>
</evidence>
<dbReference type="RefSeq" id="WP_390228499.1">
    <property type="nucleotide sequence ID" value="NZ_JBHSCN010000005.1"/>
</dbReference>
<comment type="similarity">
    <text evidence="9 13">Belongs to the DyP-type peroxidase family.</text>
</comment>
<feature type="region of interest" description="Disordered" evidence="14">
    <location>
        <begin position="324"/>
        <end position="343"/>
    </location>
</feature>
<evidence type="ECO:0000256" key="11">
    <source>
        <dbReference type="ARBA" id="ARBA00033775"/>
    </source>
</evidence>
<evidence type="ECO:0000256" key="12">
    <source>
        <dbReference type="ARBA" id="ARBA00048856"/>
    </source>
</evidence>
<dbReference type="NCBIfam" id="TIGR01412">
    <property type="entry name" value="tat_substr_1"/>
    <property type="match status" value="1"/>
</dbReference>
<dbReference type="InterPro" id="IPR011008">
    <property type="entry name" value="Dimeric_a/b-barrel"/>
</dbReference>
<evidence type="ECO:0000313" key="17">
    <source>
        <dbReference type="EMBL" id="MFC4243452.1"/>
    </source>
</evidence>
<dbReference type="PROSITE" id="PS51318">
    <property type="entry name" value="TAT"/>
    <property type="match status" value="1"/>
</dbReference>
<keyword evidence="5" id="KW-0732">Signal</keyword>
<evidence type="ECO:0000256" key="1">
    <source>
        <dbReference type="ARBA" id="ARBA00004196"/>
    </source>
</evidence>
<dbReference type="InterPro" id="IPR048327">
    <property type="entry name" value="Dyp_perox_N"/>
</dbReference>
<comment type="catalytic activity">
    <reaction evidence="12">
        <text>heme b + 2 H(+) = protoporphyrin IX + Fe(2+)</text>
        <dbReference type="Rhea" id="RHEA:22584"/>
        <dbReference type="ChEBI" id="CHEBI:15378"/>
        <dbReference type="ChEBI" id="CHEBI:29033"/>
        <dbReference type="ChEBI" id="CHEBI:57306"/>
        <dbReference type="ChEBI" id="CHEBI:60344"/>
        <dbReference type="EC" id="4.98.1.1"/>
    </reaction>
    <physiologicalReaction direction="left-to-right" evidence="12">
        <dbReference type="Rhea" id="RHEA:22585"/>
    </physiologicalReaction>
</comment>
<evidence type="ECO:0000256" key="13">
    <source>
        <dbReference type="RuleBase" id="RU365017"/>
    </source>
</evidence>
<feature type="domain" description="Dyp-type peroxidase N-terminal" evidence="15">
    <location>
        <begin position="92"/>
        <end position="243"/>
    </location>
</feature>
<evidence type="ECO:0000256" key="3">
    <source>
        <dbReference type="ARBA" id="ARBA00022617"/>
    </source>
</evidence>
<comment type="cofactor">
    <cofactor evidence="13">
        <name>heme b</name>
        <dbReference type="ChEBI" id="CHEBI:60344"/>
    </cofactor>
    <text evidence="13">Binds 1 heme b (iron(II)-protoporphyrin IX) group non-covalently per subunit.</text>
</comment>
<dbReference type="Pfam" id="PF04261">
    <property type="entry name" value="Dyp_perox_N"/>
    <property type="match status" value="1"/>
</dbReference>
<comment type="function">
    <text evidence="13">Involved in the recovery of exogenous heme iron. Extracts iron from heme while preserving the protoporphyrin ring intact.</text>
</comment>
<comment type="caution">
    <text evidence="17">The sequence shown here is derived from an EMBL/GenBank/DDBJ whole genome shotgun (WGS) entry which is preliminary data.</text>
</comment>
<evidence type="ECO:0000259" key="15">
    <source>
        <dbReference type="Pfam" id="PF04261"/>
    </source>
</evidence>
<dbReference type="PROSITE" id="PS51404">
    <property type="entry name" value="DYP_PEROXIDASE"/>
    <property type="match status" value="1"/>
</dbReference>
<protein>
    <recommendedName>
        <fullName evidence="10 13">Deferrochelatase</fullName>
        <ecNumber evidence="13">1.11.1.-</ecNumber>
    </recommendedName>
    <alternativeName>
        <fullName evidence="11 13">Peroxidase EfeB</fullName>
    </alternativeName>
</protein>
<dbReference type="InterPro" id="IPR006314">
    <property type="entry name" value="Dyp_peroxidase"/>
</dbReference>
<feature type="domain" description="Dyp-type peroxidase C-terminal" evidence="16">
    <location>
        <begin position="252"/>
        <end position="437"/>
    </location>
</feature>
<evidence type="ECO:0000256" key="14">
    <source>
        <dbReference type="SAM" id="MobiDB-lite"/>
    </source>
</evidence>
<proteinExistence type="inferred from homology"/>
<evidence type="ECO:0000256" key="7">
    <source>
        <dbReference type="ARBA" id="ARBA00023004"/>
    </source>
</evidence>
<evidence type="ECO:0000256" key="4">
    <source>
        <dbReference type="ARBA" id="ARBA00022723"/>
    </source>
</evidence>
<dbReference type="EMBL" id="JBHSCN010000005">
    <property type="protein sequence ID" value="MFC4243452.1"/>
    <property type="molecule type" value="Genomic_DNA"/>
</dbReference>
<feature type="region of interest" description="Disordered" evidence="14">
    <location>
        <begin position="238"/>
        <end position="261"/>
    </location>
</feature>
<dbReference type="Proteomes" id="UP001595900">
    <property type="component" value="Unassembled WGS sequence"/>
</dbReference>
<reference evidence="18" key="1">
    <citation type="journal article" date="2019" name="Int. J. Syst. Evol. Microbiol.">
        <title>The Global Catalogue of Microorganisms (GCM) 10K type strain sequencing project: providing services to taxonomists for standard genome sequencing and annotation.</title>
        <authorList>
            <consortium name="The Broad Institute Genomics Platform"/>
            <consortium name="The Broad Institute Genome Sequencing Center for Infectious Disease"/>
            <person name="Wu L."/>
            <person name="Ma J."/>
        </authorList>
    </citation>
    <scope>NUCLEOTIDE SEQUENCE [LARGE SCALE GENOMIC DNA]</scope>
    <source>
        <strain evidence="18">CGMCC 1.10363</strain>
    </source>
</reference>
<dbReference type="PANTHER" id="PTHR30521">
    <property type="entry name" value="DEFERROCHELATASE/PEROXIDASE"/>
    <property type="match status" value="1"/>
</dbReference>
<dbReference type="SUPFAM" id="SSF54909">
    <property type="entry name" value="Dimeric alpha+beta barrel"/>
    <property type="match status" value="1"/>
</dbReference>
<dbReference type="Pfam" id="PF20628">
    <property type="entry name" value="Dyp_perox_C"/>
    <property type="match status" value="1"/>
</dbReference>
<sequence>MTGERKIEIDAETAALAAAAGCPVHFHTPETPQIGRRGFLGGLLGAGAGAAAAAAAAAVAGPALSAQAETKAASGMAEKAGASSYPFHGAHQQGILTPAQRSSVFVAFDATAASRAELQDLFKELTTQARFLATGGTPTDLGPGADESDSGVVGPQVHADGLTVTMSVGASLFDERFGLASAKPAKLTTMKDFPNDTLDRSVCDGDILLQLCADNTDTVVHALRTLTTSTRGAMQPRWRQDGFVSPPRPSGTPRNLMGFKDGTANPKTADTKLMEQLTWVEGGSNGEPAWADGGSYHVVRQIRMLVEFWDRVDLREQENMIGRRRDTGAPQTGTAEFDTPDYVHDSEGTSIRLDAHIRLANPRSAVTASSQFLRRPYNYDNGIDVNGNLDQGLIFAAFNQDLERQFIAVQTRLIDEPLVDYIVPFGGGYFFALPGVKDSSDWYGSGMLA</sequence>
<evidence type="ECO:0000256" key="5">
    <source>
        <dbReference type="ARBA" id="ARBA00022729"/>
    </source>
</evidence>
<keyword evidence="7 13" id="KW-0408">Iron</keyword>
<dbReference type="InterPro" id="IPR006313">
    <property type="entry name" value="EfeB/EfeN"/>
</dbReference>
<dbReference type="NCBIfam" id="TIGR01413">
    <property type="entry name" value="Dyp_perox_fam"/>
    <property type="match status" value="1"/>
</dbReference>
<keyword evidence="8" id="KW-0456">Lyase</keyword>
<keyword evidence="6 13" id="KW-0560">Oxidoreductase</keyword>
<name>A0ABV8Q618_9MICO</name>
<evidence type="ECO:0000256" key="6">
    <source>
        <dbReference type="ARBA" id="ARBA00023002"/>
    </source>
</evidence>
<dbReference type="PANTHER" id="PTHR30521:SF4">
    <property type="entry name" value="DEFERROCHELATASE"/>
    <property type="match status" value="1"/>
</dbReference>
<gene>
    <name evidence="17" type="primary">efeB</name>
    <name evidence="17" type="ORF">ACFOYW_08705</name>
</gene>
<keyword evidence="3 13" id="KW-0349">Heme</keyword>
<evidence type="ECO:0000256" key="8">
    <source>
        <dbReference type="ARBA" id="ARBA00023239"/>
    </source>
</evidence>
<evidence type="ECO:0000256" key="2">
    <source>
        <dbReference type="ARBA" id="ARBA00022559"/>
    </source>
</evidence>
<organism evidence="17 18">
    <name type="scientific">Gryllotalpicola reticulitermitis</name>
    <dbReference type="NCBI Taxonomy" id="1184153"/>
    <lineage>
        <taxon>Bacteria</taxon>
        <taxon>Bacillati</taxon>
        <taxon>Actinomycetota</taxon>
        <taxon>Actinomycetes</taxon>
        <taxon>Micrococcales</taxon>
        <taxon>Microbacteriaceae</taxon>
        <taxon>Gryllotalpicola</taxon>
    </lineage>
</organism>
<dbReference type="EC" id="1.11.1.-" evidence="13"/>
<evidence type="ECO:0000256" key="9">
    <source>
        <dbReference type="ARBA" id="ARBA00025737"/>
    </source>
</evidence>
<keyword evidence="18" id="KW-1185">Reference proteome</keyword>
<comment type="subcellular location">
    <subcellularLocation>
        <location evidence="1">Cell envelope</location>
    </subcellularLocation>
</comment>
<dbReference type="InterPro" id="IPR048328">
    <property type="entry name" value="Dyp_perox_C"/>
</dbReference>